<dbReference type="Gene3D" id="3.30.1180.10">
    <property type="match status" value="1"/>
</dbReference>
<dbReference type="PANTHER" id="PTHR33434:SF2">
    <property type="entry name" value="FATTY ACID-BINDING PROTEIN TM_1468"/>
    <property type="match status" value="1"/>
</dbReference>
<dbReference type="RefSeq" id="WP_035369684.1">
    <property type="nucleotide sequence ID" value="NZ_LR215050.1"/>
</dbReference>
<keyword evidence="3" id="KW-1185">Reference proteome</keyword>
<proteinExistence type="predicted"/>
<dbReference type="Proteomes" id="UP000290909">
    <property type="component" value="Chromosome"/>
</dbReference>
<sequence>MKKIIISTDSTADLSKELIEKYDVKTIPLHVRFGDEAYLDGVNITTEKLYELVDELGYLPKTQAVSPGSFESFFKEYLDQGYQIVHISIGSKISATYQSAKLAVDLLETNDVFVVDSQNLSSGIALLVLKASDFRKQGLEAKEIAKKAQALVPKVRSQFAIKTLEYLHKGDRAKGIAAFVGGILQVKPIIKVENGTLDVYKKSIGKMSKALDIMIDDLLTLGDKVDKDYIFITHSMASNSFDYIKEKLEGKIEVKNLYEGHAGCVISSHCGAGTIGILYIVNE</sequence>
<protein>
    <submittedName>
        <fullName evidence="2">Fatty acid-binding protein DegV-like protein</fullName>
    </submittedName>
</protein>
<dbReference type="STRING" id="1408416.GCA_000702765_01107"/>
<reference evidence="2 3" key="1">
    <citation type="submission" date="2019-01" db="EMBL/GenBank/DDBJ databases">
        <authorList>
            <consortium name="Pathogen Informatics"/>
        </authorList>
    </citation>
    <scope>NUCLEOTIDE SEQUENCE [LARGE SCALE GENOMIC DNA]</scope>
    <source>
        <strain evidence="2 3">NCTC10172</strain>
    </source>
</reference>
<dbReference type="EMBL" id="LR215050">
    <property type="protein sequence ID" value="VEU82282.1"/>
    <property type="molecule type" value="Genomic_DNA"/>
</dbReference>
<dbReference type="NCBIfam" id="TIGR00762">
    <property type="entry name" value="DegV"/>
    <property type="match status" value="1"/>
</dbReference>
<dbReference type="AlphaFoldDB" id="A0A449BIM2"/>
<dbReference type="KEGG" id="ahk:NCTC10172_00290"/>
<dbReference type="InterPro" id="IPR003797">
    <property type="entry name" value="DegV"/>
</dbReference>
<evidence type="ECO:0000256" key="1">
    <source>
        <dbReference type="ARBA" id="ARBA00023121"/>
    </source>
</evidence>
<dbReference type="PROSITE" id="PS51482">
    <property type="entry name" value="DEGV"/>
    <property type="match status" value="1"/>
</dbReference>
<dbReference type="PANTHER" id="PTHR33434">
    <property type="entry name" value="DEGV DOMAIN-CONTAINING PROTEIN DR_1986-RELATED"/>
    <property type="match status" value="1"/>
</dbReference>
<dbReference type="InterPro" id="IPR043168">
    <property type="entry name" value="DegV_C"/>
</dbReference>
<evidence type="ECO:0000313" key="2">
    <source>
        <dbReference type="EMBL" id="VEU82282.1"/>
    </source>
</evidence>
<dbReference type="InterPro" id="IPR050270">
    <property type="entry name" value="DegV_domain_contain"/>
</dbReference>
<dbReference type="Gene3D" id="3.40.50.10170">
    <property type="match status" value="1"/>
</dbReference>
<dbReference type="Pfam" id="PF02645">
    <property type="entry name" value="DegV"/>
    <property type="match status" value="1"/>
</dbReference>
<name>A0A449BIM2_9MOLU</name>
<accession>A0A449BIM2</accession>
<organism evidence="2 3">
    <name type="scientific">Acholeplasma hippikon</name>
    <dbReference type="NCBI Taxonomy" id="264636"/>
    <lineage>
        <taxon>Bacteria</taxon>
        <taxon>Bacillati</taxon>
        <taxon>Mycoplasmatota</taxon>
        <taxon>Mollicutes</taxon>
        <taxon>Acholeplasmatales</taxon>
        <taxon>Acholeplasmataceae</taxon>
        <taxon>Acholeplasma</taxon>
    </lineage>
</organism>
<keyword evidence="1" id="KW-0446">Lipid-binding</keyword>
<evidence type="ECO:0000313" key="3">
    <source>
        <dbReference type="Proteomes" id="UP000290909"/>
    </source>
</evidence>
<dbReference type="GO" id="GO:0008289">
    <property type="term" value="F:lipid binding"/>
    <property type="evidence" value="ECO:0007669"/>
    <property type="project" value="UniProtKB-KW"/>
</dbReference>
<gene>
    <name evidence="2" type="primary">MCYN0013</name>
    <name evidence="2" type="ORF">NCTC10172_00290</name>
</gene>
<dbReference type="SUPFAM" id="SSF82549">
    <property type="entry name" value="DAK1/DegV-like"/>
    <property type="match status" value="1"/>
</dbReference>